<comment type="caution">
    <text evidence="2">The sequence shown here is derived from an EMBL/GenBank/DDBJ whole genome shotgun (WGS) entry which is preliminary data.</text>
</comment>
<evidence type="ECO:0000313" key="2">
    <source>
        <dbReference type="EMBL" id="MEA9356468.1"/>
    </source>
</evidence>
<keyword evidence="1" id="KW-0732">Signal</keyword>
<proteinExistence type="predicted"/>
<protein>
    <recommendedName>
        <fullName evidence="4">PepSY domain-containing protein</fullName>
    </recommendedName>
</protein>
<reference evidence="2 3" key="1">
    <citation type="submission" date="2023-11" db="EMBL/GenBank/DDBJ databases">
        <title>A Novel Polar Bacteriovorax (B. antarcticus) Isolated from the Biocrust in Antarctica.</title>
        <authorList>
            <person name="Mun W."/>
            <person name="Choi S.Y."/>
            <person name="Mitchell R.J."/>
        </authorList>
    </citation>
    <scope>NUCLEOTIDE SEQUENCE [LARGE SCALE GENOMIC DNA]</scope>
    <source>
        <strain evidence="2 3">PP10</strain>
    </source>
</reference>
<feature type="chain" id="PRO_5046826598" description="PepSY domain-containing protein" evidence="1">
    <location>
        <begin position="19"/>
        <end position="106"/>
    </location>
</feature>
<feature type="signal peptide" evidence="1">
    <location>
        <begin position="1"/>
        <end position="18"/>
    </location>
</feature>
<dbReference type="Proteomes" id="UP001302274">
    <property type="component" value="Unassembled WGS sequence"/>
</dbReference>
<dbReference type="EMBL" id="JAYGJQ010000001">
    <property type="protein sequence ID" value="MEA9356468.1"/>
    <property type="molecule type" value="Genomic_DNA"/>
</dbReference>
<name>A0ABU5VVQ0_9BACT</name>
<evidence type="ECO:0000313" key="3">
    <source>
        <dbReference type="Proteomes" id="UP001302274"/>
    </source>
</evidence>
<accession>A0ABU5VVQ0</accession>
<dbReference type="RefSeq" id="WP_323576167.1">
    <property type="nucleotide sequence ID" value="NZ_JAYGJQ010000001.1"/>
</dbReference>
<evidence type="ECO:0008006" key="4">
    <source>
        <dbReference type="Google" id="ProtNLM"/>
    </source>
</evidence>
<organism evidence="2 3">
    <name type="scientific">Bacteriovorax antarcticus</name>
    <dbReference type="NCBI Taxonomy" id="3088717"/>
    <lineage>
        <taxon>Bacteria</taxon>
        <taxon>Pseudomonadati</taxon>
        <taxon>Bdellovibrionota</taxon>
        <taxon>Bacteriovoracia</taxon>
        <taxon>Bacteriovoracales</taxon>
        <taxon>Bacteriovoracaceae</taxon>
        <taxon>Bacteriovorax</taxon>
    </lineage>
</organism>
<evidence type="ECO:0000256" key="1">
    <source>
        <dbReference type="SAM" id="SignalP"/>
    </source>
</evidence>
<sequence>MKKLIIALSLVISSVSFADDCSSAALDIAKMNLDQVARSYGFESSDIDGVSSKVEKVSAQVTKETSEVLNVYTVNGYVYKASYTVKVILDSLCAVHNLSIKDDSTL</sequence>
<gene>
    <name evidence="2" type="ORF">SHI21_09650</name>
</gene>
<keyword evidence="3" id="KW-1185">Reference proteome</keyword>